<evidence type="ECO:0000256" key="3">
    <source>
        <dbReference type="ARBA" id="ARBA00023125"/>
    </source>
</evidence>
<organism evidence="8 9">
    <name type="scientific">Aspergillus thermomutatus</name>
    <name type="common">Neosartorya pseudofischeri</name>
    <dbReference type="NCBI Taxonomy" id="41047"/>
    <lineage>
        <taxon>Eukaryota</taxon>
        <taxon>Fungi</taxon>
        <taxon>Dikarya</taxon>
        <taxon>Ascomycota</taxon>
        <taxon>Pezizomycotina</taxon>
        <taxon>Eurotiomycetes</taxon>
        <taxon>Eurotiomycetidae</taxon>
        <taxon>Eurotiales</taxon>
        <taxon>Aspergillaceae</taxon>
        <taxon>Aspergillus</taxon>
        <taxon>Aspergillus subgen. Fumigati</taxon>
    </lineage>
</organism>
<dbReference type="SMART" id="SM00066">
    <property type="entry name" value="GAL4"/>
    <property type="match status" value="1"/>
</dbReference>
<accession>A0A397GX45</accession>
<dbReference type="CDD" id="cd00067">
    <property type="entry name" value="GAL4"/>
    <property type="match status" value="1"/>
</dbReference>
<keyword evidence="4" id="KW-0804">Transcription</keyword>
<keyword evidence="9" id="KW-1185">Reference proteome</keyword>
<comment type="subcellular location">
    <subcellularLocation>
        <location evidence="1">Nucleus</location>
    </subcellularLocation>
</comment>
<dbReference type="Gene3D" id="4.10.240.10">
    <property type="entry name" value="Zn(2)-C6 fungal-type DNA-binding domain"/>
    <property type="match status" value="1"/>
</dbReference>
<keyword evidence="3" id="KW-0238">DNA-binding</keyword>
<feature type="domain" description="Zn(2)-C6 fungal-type" evidence="7">
    <location>
        <begin position="4"/>
        <end position="33"/>
    </location>
</feature>
<dbReference type="RefSeq" id="XP_026613351.1">
    <property type="nucleotide sequence ID" value="XM_026760280.1"/>
</dbReference>
<evidence type="ECO:0000256" key="6">
    <source>
        <dbReference type="SAM" id="MobiDB-lite"/>
    </source>
</evidence>
<dbReference type="GO" id="GO:0005634">
    <property type="term" value="C:nucleus"/>
    <property type="evidence" value="ECO:0007669"/>
    <property type="project" value="UniProtKB-SubCell"/>
</dbReference>
<dbReference type="PANTHER" id="PTHR37534">
    <property type="entry name" value="TRANSCRIPTIONAL ACTIVATOR PROTEIN UGA3"/>
    <property type="match status" value="1"/>
</dbReference>
<sequence>MTLGCFQCTKRRIVCDRAHPICKKCQKKGIECSGLGRFRFTDGVASRGRLKGCAIPAVDVAPEIVFAQTQTQTQRQLRWREGRVYRRSRKARVDPVTERGTNTGAEGDAPDEVEEVQRGTDTNALCVAPWVAPLGARARMLFSHFARDVAPVMVLLDDVSNGYRDLLLPMACTDDLVRQAVEVVATQYLAQLQPSFQHAADTGRAAIISRLRRESLHFSPDSVFSASTWATLIVLLVGETITGSDEYHHLLQTLLCLVRNLAPQVPSDATRFLTKQTHMFQLLGLPLLSEHHGMHILQTPPDQTLDWLAYDLPAHSSHHTLVGLTRQAFTLAAHIYLNRITTNTDQRDLTERLRRLISQIDPDGPGAHALVWACFIAAADTADETHRRFFVERMERVYLKTRFRNVITAVQALPGIWARRGERRWTEDLFRSTAALVM</sequence>
<evidence type="ECO:0000256" key="1">
    <source>
        <dbReference type="ARBA" id="ARBA00004123"/>
    </source>
</evidence>
<dbReference type="InterPro" id="IPR036864">
    <property type="entry name" value="Zn2-C6_fun-type_DNA-bd_sf"/>
</dbReference>
<dbReference type="Proteomes" id="UP000215305">
    <property type="component" value="Unassembled WGS sequence"/>
</dbReference>
<keyword evidence="2" id="KW-0805">Transcription regulation</keyword>
<dbReference type="SUPFAM" id="SSF57701">
    <property type="entry name" value="Zn2/Cys6 DNA-binding domain"/>
    <property type="match status" value="1"/>
</dbReference>
<dbReference type="GO" id="GO:0000981">
    <property type="term" value="F:DNA-binding transcription factor activity, RNA polymerase II-specific"/>
    <property type="evidence" value="ECO:0007669"/>
    <property type="project" value="InterPro"/>
</dbReference>
<dbReference type="GeneID" id="38128635"/>
<evidence type="ECO:0000256" key="5">
    <source>
        <dbReference type="ARBA" id="ARBA00023242"/>
    </source>
</evidence>
<name>A0A397GX45_ASPTH</name>
<dbReference type="PROSITE" id="PS00463">
    <property type="entry name" value="ZN2_CY6_FUNGAL_1"/>
    <property type="match status" value="1"/>
</dbReference>
<dbReference type="InterPro" id="IPR001138">
    <property type="entry name" value="Zn2Cys6_DnaBD"/>
</dbReference>
<dbReference type="GO" id="GO:0045944">
    <property type="term" value="P:positive regulation of transcription by RNA polymerase II"/>
    <property type="evidence" value="ECO:0007669"/>
    <property type="project" value="TreeGrafter"/>
</dbReference>
<keyword evidence="5" id="KW-0539">Nucleus</keyword>
<dbReference type="PROSITE" id="PS50048">
    <property type="entry name" value="ZN2_CY6_FUNGAL_2"/>
    <property type="match status" value="1"/>
</dbReference>
<reference evidence="8" key="1">
    <citation type="submission" date="2018-08" db="EMBL/GenBank/DDBJ databases">
        <title>Draft genome sequence of azole-resistant Aspergillus thermomutatus (Neosartorya pseudofischeri) strain HMR AF 39, isolated from a human nasal aspirate.</title>
        <authorList>
            <person name="Parent-Michaud M."/>
            <person name="Dufresne P.J."/>
            <person name="Fournier E."/>
            <person name="Martineau C."/>
            <person name="Moreira S."/>
            <person name="Perkins V."/>
            <person name="De Repentigny L."/>
            <person name="Dufresne S.F."/>
        </authorList>
    </citation>
    <scope>NUCLEOTIDE SEQUENCE [LARGE SCALE GENOMIC DNA]</scope>
    <source>
        <strain evidence="8">HMR AF 39</strain>
    </source>
</reference>
<dbReference type="Pfam" id="PF11951">
    <property type="entry name" value="Fungal_trans_2"/>
    <property type="match status" value="2"/>
</dbReference>
<evidence type="ECO:0000256" key="2">
    <source>
        <dbReference type="ARBA" id="ARBA00023015"/>
    </source>
</evidence>
<dbReference type="PANTHER" id="PTHR37534:SF17">
    <property type="entry name" value="ZN(2)-C6 FUNGAL-TYPE DOMAIN-CONTAINING PROTEIN"/>
    <property type="match status" value="1"/>
</dbReference>
<dbReference type="InterPro" id="IPR021858">
    <property type="entry name" value="Fun_TF"/>
</dbReference>
<gene>
    <name evidence="8" type="ORF">CDV56_106661</name>
</gene>
<dbReference type="STRING" id="41047.A0A397GX45"/>
<dbReference type="AlphaFoldDB" id="A0A397GX45"/>
<dbReference type="GO" id="GO:0008270">
    <property type="term" value="F:zinc ion binding"/>
    <property type="evidence" value="ECO:0007669"/>
    <property type="project" value="InterPro"/>
</dbReference>
<proteinExistence type="predicted"/>
<protein>
    <recommendedName>
        <fullName evidence="7">Zn(2)-C6 fungal-type domain-containing protein</fullName>
    </recommendedName>
</protein>
<dbReference type="VEuPathDB" id="FungiDB:CDV56_106661"/>
<evidence type="ECO:0000256" key="4">
    <source>
        <dbReference type="ARBA" id="ARBA00023163"/>
    </source>
</evidence>
<dbReference type="OrthoDB" id="5386330at2759"/>
<evidence type="ECO:0000313" key="9">
    <source>
        <dbReference type="Proteomes" id="UP000215305"/>
    </source>
</evidence>
<dbReference type="GO" id="GO:0000976">
    <property type="term" value="F:transcription cis-regulatory region binding"/>
    <property type="evidence" value="ECO:0007669"/>
    <property type="project" value="TreeGrafter"/>
</dbReference>
<dbReference type="EMBL" id="NKHU02000133">
    <property type="protein sequence ID" value="RHZ52630.1"/>
    <property type="molecule type" value="Genomic_DNA"/>
</dbReference>
<comment type="caution">
    <text evidence="8">The sequence shown here is derived from an EMBL/GenBank/DDBJ whole genome shotgun (WGS) entry which is preliminary data.</text>
</comment>
<feature type="region of interest" description="Disordered" evidence="6">
    <location>
        <begin position="90"/>
        <end position="109"/>
    </location>
</feature>
<evidence type="ECO:0000259" key="7">
    <source>
        <dbReference type="PROSITE" id="PS50048"/>
    </source>
</evidence>
<dbReference type="Pfam" id="PF00172">
    <property type="entry name" value="Zn_clus"/>
    <property type="match status" value="1"/>
</dbReference>
<evidence type="ECO:0000313" key="8">
    <source>
        <dbReference type="EMBL" id="RHZ52630.1"/>
    </source>
</evidence>